<proteinExistence type="predicted"/>
<organism evidence="1 2">
    <name type="scientific">Gracilibacillus ureilyticus</name>
    <dbReference type="NCBI Taxonomy" id="531814"/>
    <lineage>
        <taxon>Bacteria</taxon>
        <taxon>Bacillati</taxon>
        <taxon>Bacillota</taxon>
        <taxon>Bacilli</taxon>
        <taxon>Bacillales</taxon>
        <taxon>Bacillaceae</taxon>
        <taxon>Gracilibacillus</taxon>
    </lineage>
</organism>
<keyword evidence="2" id="KW-1185">Reference proteome</keyword>
<dbReference type="EMBL" id="FOGL01000014">
    <property type="protein sequence ID" value="SER97291.1"/>
    <property type="molecule type" value="Genomic_DNA"/>
</dbReference>
<dbReference type="Pfam" id="PF09963">
    <property type="entry name" value="DUF2197"/>
    <property type="match status" value="1"/>
</dbReference>
<dbReference type="STRING" id="531814.SAMN04487944_11432"/>
<dbReference type="RefSeq" id="WP_089741941.1">
    <property type="nucleotide sequence ID" value="NZ_FOGL01000014.1"/>
</dbReference>
<dbReference type="OrthoDB" id="2989868at2"/>
<evidence type="ECO:0000313" key="1">
    <source>
        <dbReference type="EMBL" id="SER97291.1"/>
    </source>
</evidence>
<dbReference type="Proteomes" id="UP000199687">
    <property type="component" value="Unassembled WGS sequence"/>
</dbReference>
<protein>
    <submittedName>
        <fullName evidence="1">Uncharacterized protein YlaI</fullName>
    </submittedName>
</protein>
<name>A0A1H9TJG7_9BACI</name>
<dbReference type="AlphaFoldDB" id="A0A1H9TJG7"/>
<evidence type="ECO:0000313" key="2">
    <source>
        <dbReference type="Proteomes" id="UP000199687"/>
    </source>
</evidence>
<dbReference type="InterPro" id="IPR019241">
    <property type="entry name" value="DUF2197"/>
</dbReference>
<gene>
    <name evidence="1" type="ORF">SAMN04487944_11432</name>
</gene>
<sequence length="68" mass="8159">MRVKCVICDGINRIDNDSPQAKKLRNRLIHTYMCPECNDRITVKTKERHKTGKFRLYRKDMVEDEFLS</sequence>
<reference evidence="1 2" key="1">
    <citation type="submission" date="2016-10" db="EMBL/GenBank/DDBJ databases">
        <authorList>
            <person name="de Groot N.N."/>
        </authorList>
    </citation>
    <scope>NUCLEOTIDE SEQUENCE [LARGE SCALE GENOMIC DNA]</scope>
    <source>
        <strain evidence="1 2">CGMCC 1.7727</strain>
    </source>
</reference>
<accession>A0A1H9TJG7</accession>